<accession>A0A0H4PB41</accession>
<dbReference type="RefSeq" id="WP_048641779.1">
    <property type="nucleotide sequence ID" value="NZ_CP012040.1"/>
</dbReference>
<dbReference type="EMBL" id="CP012040">
    <property type="protein sequence ID" value="AKP51449.1"/>
    <property type="molecule type" value="Genomic_DNA"/>
</dbReference>
<evidence type="ECO:0000313" key="2">
    <source>
        <dbReference type="Proteomes" id="UP000036520"/>
    </source>
</evidence>
<dbReference type="Proteomes" id="UP000036520">
    <property type="component" value="Chromosome"/>
</dbReference>
<sequence>MATKRTKSEAETLELYRISLENVGKQPTIAASMAGIGYDAATISEGKALLKKTRQTFDINRFEARKTAAAYADFLAAKATLGKTYGYHRKISKIIFKKDTLTLNRLAVSGSMPKAYIAWLETVKTFYRVSTTDPSIQDKLARLKITADALHSAQTLINRLETTRTFYLRKKGESQNATKTKNKTFENLDKWMAEFYAVAKIALEDKPQLMESLGKLVKG</sequence>
<dbReference type="PATRIC" id="fig|320787.5.peg.2228"/>
<evidence type="ECO:0000313" key="1">
    <source>
        <dbReference type="EMBL" id="AKP51449.1"/>
    </source>
</evidence>
<dbReference type="KEGG" id="camu:CA2015_2023"/>
<keyword evidence="2" id="KW-1185">Reference proteome</keyword>
<gene>
    <name evidence="1" type="ORF">CA2015_2023</name>
</gene>
<protein>
    <submittedName>
        <fullName evidence="1">Uncharacterized protein</fullName>
    </submittedName>
</protein>
<dbReference type="AlphaFoldDB" id="A0A0H4PB41"/>
<dbReference type="OrthoDB" id="954443at2"/>
<reference evidence="1 2" key="1">
    <citation type="submission" date="2015-07" db="EMBL/GenBank/DDBJ databases">
        <authorList>
            <person name="Kim K.M."/>
        </authorList>
    </citation>
    <scope>NUCLEOTIDE SEQUENCE [LARGE SCALE GENOMIC DNA]</scope>
    <source>
        <strain evidence="1 2">KCTC 12363</strain>
    </source>
</reference>
<organism evidence="1 2">
    <name type="scientific">Cyclobacterium amurskyense</name>
    <dbReference type="NCBI Taxonomy" id="320787"/>
    <lineage>
        <taxon>Bacteria</taxon>
        <taxon>Pseudomonadati</taxon>
        <taxon>Bacteroidota</taxon>
        <taxon>Cytophagia</taxon>
        <taxon>Cytophagales</taxon>
        <taxon>Cyclobacteriaceae</taxon>
        <taxon>Cyclobacterium</taxon>
    </lineage>
</organism>
<name>A0A0H4PB41_9BACT</name>
<proteinExistence type="predicted"/>